<gene>
    <name evidence="6" type="primary">cheB</name>
    <name evidence="11" type="ORF">SAMN05421547_1232</name>
</gene>
<dbReference type="Gene3D" id="3.40.50.180">
    <property type="entry name" value="Methylesterase CheB, C-terminal domain"/>
    <property type="match status" value="1"/>
</dbReference>
<dbReference type="CDD" id="cd16432">
    <property type="entry name" value="CheB_Rec"/>
    <property type="match status" value="1"/>
</dbReference>
<dbReference type="InterPro" id="IPR000673">
    <property type="entry name" value="Sig_transdc_resp-reg_Me-estase"/>
</dbReference>
<evidence type="ECO:0000256" key="1">
    <source>
        <dbReference type="ARBA" id="ARBA00022490"/>
    </source>
</evidence>
<evidence type="ECO:0000259" key="10">
    <source>
        <dbReference type="PROSITE" id="PS50122"/>
    </source>
</evidence>
<feature type="domain" description="CheB-type methylesterase" evidence="10">
    <location>
        <begin position="177"/>
        <end position="369"/>
    </location>
</feature>
<comment type="catalytic activity">
    <reaction evidence="6">
        <text>L-glutaminyl-[protein] + H2O = L-glutamyl-[protein] + NH4(+)</text>
        <dbReference type="Rhea" id="RHEA:16441"/>
        <dbReference type="Rhea" id="RHEA-COMP:10207"/>
        <dbReference type="Rhea" id="RHEA-COMP:10208"/>
        <dbReference type="ChEBI" id="CHEBI:15377"/>
        <dbReference type="ChEBI" id="CHEBI:28938"/>
        <dbReference type="ChEBI" id="CHEBI:29973"/>
        <dbReference type="ChEBI" id="CHEBI:30011"/>
        <dbReference type="EC" id="3.5.1.44"/>
    </reaction>
</comment>
<evidence type="ECO:0000256" key="3">
    <source>
        <dbReference type="ARBA" id="ARBA00022553"/>
    </source>
</evidence>
<comment type="similarity">
    <text evidence="6">Belongs to the CheB family.</text>
</comment>
<keyword evidence="4 6" id="KW-0378">Hydrolase</keyword>
<dbReference type="NCBIfam" id="NF009206">
    <property type="entry name" value="PRK12555.1"/>
    <property type="match status" value="1"/>
</dbReference>
<keyword evidence="2 6" id="KW-0145">Chemotaxis</keyword>
<dbReference type="Proteomes" id="UP000183417">
    <property type="component" value="Unassembled WGS sequence"/>
</dbReference>
<dbReference type="NCBIfam" id="NF001965">
    <property type="entry name" value="PRK00742.1"/>
    <property type="match status" value="1"/>
</dbReference>
<dbReference type="EC" id="3.5.1.44" evidence="6"/>
<feature type="active site" evidence="6 7">
    <location>
        <position position="215"/>
    </location>
</feature>
<dbReference type="AlphaFoldDB" id="A0A1H3STK5"/>
<evidence type="ECO:0000256" key="8">
    <source>
        <dbReference type="PROSITE-ProRule" id="PRU00169"/>
    </source>
</evidence>
<dbReference type="GO" id="GO:0000156">
    <property type="term" value="F:phosphorelay response regulator activity"/>
    <property type="evidence" value="ECO:0007669"/>
    <property type="project" value="InterPro"/>
</dbReference>
<dbReference type="Pfam" id="PF01339">
    <property type="entry name" value="CheB_methylest"/>
    <property type="match status" value="1"/>
</dbReference>
<evidence type="ECO:0000256" key="7">
    <source>
        <dbReference type="PROSITE-ProRule" id="PRU00050"/>
    </source>
</evidence>
<dbReference type="HAMAP" id="MF_00099">
    <property type="entry name" value="CheB_chemtxs"/>
    <property type="match status" value="1"/>
</dbReference>
<feature type="modified residue" description="4-aspartylphosphate" evidence="6 8">
    <location>
        <position position="57"/>
    </location>
</feature>
<comment type="function">
    <text evidence="6">Involved in chemotaxis. Part of a chemotaxis signal transduction system that modulates chemotaxis in response to various stimuli. Catalyzes the demethylation of specific methylglutamate residues introduced into the chemoreceptors (methyl-accepting chemotaxis proteins or MCP) by CheR. Also mediates the irreversible deamidation of specific glutamine residues to glutamic acid.</text>
</comment>
<dbReference type="EMBL" id="FNPE01000023">
    <property type="protein sequence ID" value="SDZ41433.1"/>
    <property type="molecule type" value="Genomic_DNA"/>
</dbReference>
<protein>
    <recommendedName>
        <fullName evidence="6">Protein-glutamate methylesterase/protein-glutamine glutaminase</fullName>
        <ecNumber evidence="6">3.1.1.61</ecNumber>
        <ecNumber evidence="6">3.5.1.44</ecNumber>
    </recommendedName>
</protein>
<sequence length="377" mass="40186">MDRKIRVIVVDDSALVRSLLSEIINRQHDMECIGSANDPLIAREMIREMNPDVITLDVEMPRMDGIDFLGRLMRLRPMPVVMISTLTERGAEVTMRALELGAIDFVAKPRVGVSNGLQELAAQIVDKIRVAAVAQVRRLPVAPRSAAPATGSAVAPVSASAGMSAPRQAAPASLLGRLSTEKLIAIGASTGGTEAIREVLTHLPADCPAIVITQHMPPGFTTSFAARLNSLCQMTVKEAQQGERLLPGHAYIAPGGKHFSVQRSGANYVAVVDDSPPVNRHKPSVEVLFRSVAACAGRNAYGIMLTGMGADGAVAMREMRDAGSYNFVQDEASCIVFGMPREAIAHGAADEVLPLNQIASALLGKLRIGSDQVHHRI</sequence>
<dbReference type="InterPro" id="IPR001789">
    <property type="entry name" value="Sig_transdc_resp-reg_receiver"/>
</dbReference>
<evidence type="ECO:0000256" key="2">
    <source>
        <dbReference type="ARBA" id="ARBA00022500"/>
    </source>
</evidence>
<organism evidence="11 12">
    <name type="scientific">Delftia lacustris</name>
    <dbReference type="NCBI Taxonomy" id="558537"/>
    <lineage>
        <taxon>Bacteria</taxon>
        <taxon>Pseudomonadati</taxon>
        <taxon>Pseudomonadota</taxon>
        <taxon>Betaproteobacteria</taxon>
        <taxon>Burkholderiales</taxon>
        <taxon>Comamonadaceae</taxon>
        <taxon>Delftia</taxon>
    </lineage>
</organism>
<dbReference type="SUPFAM" id="SSF52172">
    <property type="entry name" value="CheY-like"/>
    <property type="match status" value="1"/>
</dbReference>
<dbReference type="InterPro" id="IPR035909">
    <property type="entry name" value="CheB_C"/>
</dbReference>
<dbReference type="GO" id="GO:0005737">
    <property type="term" value="C:cytoplasm"/>
    <property type="evidence" value="ECO:0007669"/>
    <property type="project" value="UniProtKB-SubCell"/>
</dbReference>
<comment type="domain">
    <text evidence="6">Contains a C-terminal catalytic domain, and an N-terminal region which modulates catalytic activity.</text>
</comment>
<dbReference type="InterPro" id="IPR011006">
    <property type="entry name" value="CheY-like_superfamily"/>
</dbReference>
<dbReference type="PROSITE" id="PS50122">
    <property type="entry name" value="CHEB"/>
    <property type="match status" value="1"/>
</dbReference>
<comment type="PTM">
    <text evidence="6">Phosphorylated by CheA. Phosphorylation of the N-terminal regulatory domain activates the methylesterase activity.</text>
</comment>
<evidence type="ECO:0000313" key="11">
    <source>
        <dbReference type="EMBL" id="SDZ41433.1"/>
    </source>
</evidence>
<dbReference type="GO" id="GO:0006935">
    <property type="term" value="P:chemotaxis"/>
    <property type="evidence" value="ECO:0007669"/>
    <property type="project" value="UniProtKB-UniRule"/>
</dbReference>
<dbReference type="RefSeq" id="WP_074923320.1">
    <property type="nucleotide sequence ID" value="NZ_CP141274.1"/>
</dbReference>
<dbReference type="GO" id="GO:0008984">
    <property type="term" value="F:protein-glutamate methylesterase activity"/>
    <property type="evidence" value="ECO:0007669"/>
    <property type="project" value="UniProtKB-UniRule"/>
</dbReference>
<dbReference type="SUPFAM" id="SSF52738">
    <property type="entry name" value="Methylesterase CheB, C-terminal domain"/>
    <property type="match status" value="1"/>
</dbReference>
<dbReference type="GeneID" id="94689940"/>
<dbReference type="PIRSF" id="PIRSF000876">
    <property type="entry name" value="RR_chemtxs_CheB"/>
    <property type="match status" value="1"/>
</dbReference>
<evidence type="ECO:0000256" key="6">
    <source>
        <dbReference type="HAMAP-Rule" id="MF_00099"/>
    </source>
</evidence>
<dbReference type="PANTHER" id="PTHR42872">
    <property type="entry name" value="PROTEIN-GLUTAMATE METHYLESTERASE/PROTEIN-GLUTAMINE GLUTAMINASE"/>
    <property type="match status" value="1"/>
</dbReference>
<keyword evidence="1 6" id="KW-0963">Cytoplasm</keyword>
<comment type="catalytic activity">
    <reaction evidence="5 6">
        <text>[protein]-L-glutamate 5-O-methyl ester + H2O = L-glutamyl-[protein] + methanol + H(+)</text>
        <dbReference type="Rhea" id="RHEA:23236"/>
        <dbReference type="Rhea" id="RHEA-COMP:10208"/>
        <dbReference type="Rhea" id="RHEA-COMP:10311"/>
        <dbReference type="ChEBI" id="CHEBI:15377"/>
        <dbReference type="ChEBI" id="CHEBI:15378"/>
        <dbReference type="ChEBI" id="CHEBI:17790"/>
        <dbReference type="ChEBI" id="CHEBI:29973"/>
        <dbReference type="ChEBI" id="CHEBI:82795"/>
        <dbReference type="EC" id="3.1.1.61"/>
    </reaction>
</comment>
<proteinExistence type="inferred from homology"/>
<dbReference type="SMART" id="SM00448">
    <property type="entry name" value="REC"/>
    <property type="match status" value="1"/>
</dbReference>
<feature type="active site" evidence="6 7">
    <location>
        <position position="189"/>
    </location>
</feature>
<comment type="subcellular location">
    <subcellularLocation>
        <location evidence="6">Cytoplasm</location>
    </subcellularLocation>
</comment>
<accession>A0A1H3STK5</accession>
<feature type="domain" description="Response regulatory" evidence="9">
    <location>
        <begin position="6"/>
        <end position="123"/>
    </location>
</feature>
<feature type="active site" evidence="6 7">
    <location>
        <position position="311"/>
    </location>
</feature>
<dbReference type="FunFam" id="3.40.50.2300:FF:000060">
    <property type="entry name" value="Protein-glutamate methylesterase/protein-glutamine glutaminase"/>
    <property type="match status" value="1"/>
</dbReference>
<dbReference type="CDD" id="cd17541">
    <property type="entry name" value="REC_CheB-like"/>
    <property type="match status" value="1"/>
</dbReference>
<keyword evidence="3 6" id="KW-0597">Phosphoprotein</keyword>
<dbReference type="PANTHER" id="PTHR42872:SF6">
    <property type="entry name" value="PROTEIN-GLUTAMATE METHYLESTERASE_PROTEIN-GLUTAMINE GLUTAMINASE"/>
    <property type="match status" value="1"/>
</dbReference>
<dbReference type="Pfam" id="PF00072">
    <property type="entry name" value="Response_reg"/>
    <property type="match status" value="1"/>
</dbReference>
<evidence type="ECO:0000259" key="9">
    <source>
        <dbReference type="PROSITE" id="PS50110"/>
    </source>
</evidence>
<dbReference type="InterPro" id="IPR008248">
    <property type="entry name" value="CheB-like"/>
</dbReference>
<name>A0A1H3STK5_9BURK</name>
<dbReference type="EC" id="3.1.1.61" evidence="6"/>
<reference evidence="11 12" key="1">
    <citation type="submission" date="2016-10" db="EMBL/GenBank/DDBJ databases">
        <authorList>
            <person name="de Groot N.N."/>
        </authorList>
    </citation>
    <scope>NUCLEOTIDE SEQUENCE [LARGE SCALE GENOMIC DNA]</scope>
    <source>
        <strain evidence="11 12">LMG 24775</strain>
    </source>
</reference>
<dbReference type="GO" id="GO:0050568">
    <property type="term" value="F:protein-glutamine glutaminase activity"/>
    <property type="evidence" value="ECO:0007669"/>
    <property type="project" value="UniProtKB-UniRule"/>
</dbReference>
<evidence type="ECO:0000256" key="5">
    <source>
        <dbReference type="ARBA" id="ARBA00048267"/>
    </source>
</evidence>
<evidence type="ECO:0000313" key="12">
    <source>
        <dbReference type="Proteomes" id="UP000183417"/>
    </source>
</evidence>
<evidence type="ECO:0000256" key="4">
    <source>
        <dbReference type="ARBA" id="ARBA00022801"/>
    </source>
</evidence>
<dbReference type="PROSITE" id="PS50110">
    <property type="entry name" value="RESPONSE_REGULATORY"/>
    <property type="match status" value="1"/>
</dbReference>
<dbReference type="Gene3D" id="3.40.50.2300">
    <property type="match status" value="1"/>
</dbReference>